<accession>A0A974H809</accession>
<feature type="transmembrane region" description="Helical" evidence="12">
    <location>
        <begin position="301"/>
        <end position="320"/>
    </location>
</feature>
<keyword evidence="10" id="KW-0807">Transducer</keyword>
<feature type="compositionally biased region" description="Polar residues" evidence="11">
    <location>
        <begin position="508"/>
        <end position="523"/>
    </location>
</feature>
<feature type="domain" description="G-protein coupled receptors family 2 profile 2" evidence="14">
    <location>
        <begin position="204"/>
        <end position="466"/>
    </location>
</feature>
<evidence type="ECO:0000256" key="7">
    <source>
        <dbReference type="ARBA" id="ARBA00023136"/>
    </source>
</evidence>
<dbReference type="GO" id="GO:0007166">
    <property type="term" value="P:cell surface receptor signaling pathway"/>
    <property type="evidence" value="ECO:0007669"/>
    <property type="project" value="InterPro"/>
</dbReference>
<keyword evidence="6" id="KW-0297">G-protein coupled receptor</keyword>
<evidence type="ECO:0000259" key="14">
    <source>
        <dbReference type="PROSITE" id="PS50261"/>
    </source>
</evidence>
<evidence type="ECO:0000256" key="1">
    <source>
        <dbReference type="ARBA" id="ARBA00004651"/>
    </source>
</evidence>
<dbReference type="PROSITE" id="PS00649">
    <property type="entry name" value="G_PROTEIN_RECEP_F2_1"/>
    <property type="match status" value="1"/>
</dbReference>
<dbReference type="PROSITE" id="PS50227">
    <property type="entry name" value="G_PROTEIN_RECEP_F2_3"/>
    <property type="match status" value="1"/>
</dbReference>
<evidence type="ECO:0000313" key="16">
    <source>
        <dbReference type="Proteomes" id="UP000694892"/>
    </source>
</evidence>
<reference evidence="16" key="1">
    <citation type="journal article" date="2016" name="Nature">
        <title>Genome evolution in the allotetraploid frog Xenopus laevis.</title>
        <authorList>
            <person name="Session A.M."/>
            <person name="Uno Y."/>
            <person name="Kwon T."/>
            <person name="Chapman J.A."/>
            <person name="Toyoda A."/>
            <person name="Takahashi S."/>
            <person name="Fukui A."/>
            <person name="Hikosaka A."/>
            <person name="Suzuki A."/>
            <person name="Kondo M."/>
            <person name="van Heeringen S.J."/>
            <person name="Quigley I."/>
            <person name="Heinz S."/>
            <person name="Ogino H."/>
            <person name="Ochi H."/>
            <person name="Hellsten U."/>
            <person name="Lyons J.B."/>
            <person name="Simakov O."/>
            <person name="Putnam N."/>
            <person name="Stites J."/>
            <person name="Kuroki Y."/>
            <person name="Tanaka T."/>
            <person name="Michiue T."/>
            <person name="Watanabe M."/>
            <person name="Bogdanovic O."/>
            <person name="Lister R."/>
            <person name="Georgiou G."/>
            <person name="Paranjpe S.S."/>
            <person name="van Kruijsbergen I."/>
            <person name="Shu S."/>
            <person name="Carlson J."/>
            <person name="Kinoshita T."/>
            <person name="Ohta Y."/>
            <person name="Mawaribuchi S."/>
            <person name="Jenkins J."/>
            <person name="Grimwood J."/>
            <person name="Schmutz J."/>
            <person name="Mitros T."/>
            <person name="Mozaffari S.V."/>
            <person name="Suzuki Y."/>
            <person name="Haramoto Y."/>
            <person name="Yamamoto T.S."/>
            <person name="Takagi C."/>
            <person name="Heald R."/>
            <person name="Miller K."/>
            <person name="Haudenschild C."/>
            <person name="Kitzman J."/>
            <person name="Nakayama T."/>
            <person name="Izutsu Y."/>
            <person name="Robert J."/>
            <person name="Fortriede J."/>
            <person name="Burns K."/>
            <person name="Lotay V."/>
            <person name="Karimi K."/>
            <person name="Yasuoka Y."/>
            <person name="Dichmann D.S."/>
            <person name="Flajnik M.F."/>
            <person name="Houston D.W."/>
            <person name="Shendure J."/>
            <person name="DuPasquier L."/>
            <person name="Vize P.D."/>
            <person name="Zorn A.M."/>
            <person name="Ito M."/>
            <person name="Marcotte E.M."/>
            <person name="Wallingford J.B."/>
            <person name="Ito Y."/>
            <person name="Asashima M."/>
            <person name="Ueno N."/>
            <person name="Matsuda Y."/>
            <person name="Veenstra G.J."/>
            <person name="Fujiyama A."/>
            <person name="Harland R.M."/>
            <person name="Taira M."/>
            <person name="Rokhsar D.S."/>
        </authorList>
    </citation>
    <scope>NUCLEOTIDE SEQUENCE [LARGE SCALE GENOMIC DNA]</scope>
    <source>
        <strain evidence="16">J</strain>
    </source>
</reference>
<dbReference type="PANTHER" id="PTHR45620">
    <property type="entry name" value="PDF RECEPTOR-LIKE PROTEIN-RELATED"/>
    <property type="match status" value="1"/>
</dbReference>
<feature type="transmembrane region" description="Helical" evidence="12">
    <location>
        <begin position="367"/>
        <end position="388"/>
    </location>
</feature>
<evidence type="ECO:0000256" key="8">
    <source>
        <dbReference type="ARBA" id="ARBA00023170"/>
    </source>
</evidence>
<dbReference type="Gene3D" id="1.20.1070.10">
    <property type="entry name" value="Rhodopsin 7-helix transmembrane proteins"/>
    <property type="match status" value="1"/>
</dbReference>
<organism evidence="15 16">
    <name type="scientific">Xenopus laevis</name>
    <name type="common">African clawed frog</name>
    <dbReference type="NCBI Taxonomy" id="8355"/>
    <lineage>
        <taxon>Eukaryota</taxon>
        <taxon>Metazoa</taxon>
        <taxon>Chordata</taxon>
        <taxon>Craniata</taxon>
        <taxon>Vertebrata</taxon>
        <taxon>Euteleostomi</taxon>
        <taxon>Amphibia</taxon>
        <taxon>Batrachia</taxon>
        <taxon>Anura</taxon>
        <taxon>Pipoidea</taxon>
        <taxon>Pipidae</taxon>
        <taxon>Xenopodinae</taxon>
        <taxon>Xenopus</taxon>
        <taxon>Xenopus</taxon>
    </lineage>
</organism>
<dbReference type="PROSITE" id="PS50261">
    <property type="entry name" value="G_PROTEIN_RECEP_F2_4"/>
    <property type="match status" value="1"/>
</dbReference>
<dbReference type="Gene3D" id="4.10.1240.10">
    <property type="entry name" value="GPCR, family 2, extracellular hormone receptor domain"/>
    <property type="match status" value="1"/>
</dbReference>
<dbReference type="InterPro" id="IPR001879">
    <property type="entry name" value="GPCR_2_extracellular_dom"/>
</dbReference>
<dbReference type="GO" id="GO:0005886">
    <property type="term" value="C:plasma membrane"/>
    <property type="evidence" value="ECO:0007669"/>
    <property type="project" value="UniProtKB-SubCell"/>
</dbReference>
<dbReference type="OMA" id="LNCPPWR"/>
<dbReference type="GO" id="GO:0008528">
    <property type="term" value="F:G protein-coupled peptide receptor activity"/>
    <property type="evidence" value="ECO:0007669"/>
    <property type="project" value="TreeGrafter"/>
</dbReference>
<comment type="similarity">
    <text evidence="2">Belongs to the G-protein coupled receptor 2 family.</text>
</comment>
<proteinExistence type="inferred from homology"/>
<evidence type="ECO:0000256" key="3">
    <source>
        <dbReference type="ARBA" id="ARBA00022475"/>
    </source>
</evidence>
<dbReference type="CDD" id="cd15929">
    <property type="entry name" value="7tmB1_GlucagonR-like"/>
    <property type="match status" value="1"/>
</dbReference>
<keyword evidence="5 12" id="KW-1133">Transmembrane helix</keyword>
<dbReference type="InterPro" id="IPR050332">
    <property type="entry name" value="GPCR_2"/>
</dbReference>
<evidence type="ECO:0000256" key="12">
    <source>
        <dbReference type="SAM" id="Phobius"/>
    </source>
</evidence>
<dbReference type="GO" id="GO:0016519">
    <property type="term" value="F:gastric inhibitory peptide receptor activity"/>
    <property type="evidence" value="ECO:0007669"/>
    <property type="project" value="TreeGrafter"/>
</dbReference>
<feature type="transmembrane region" description="Helical" evidence="12">
    <location>
        <begin position="329"/>
        <end position="347"/>
    </location>
</feature>
<evidence type="ECO:0000256" key="9">
    <source>
        <dbReference type="ARBA" id="ARBA00023180"/>
    </source>
</evidence>
<feature type="region of interest" description="Disordered" evidence="11">
    <location>
        <begin position="479"/>
        <end position="523"/>
    </location>
</feature>
<gene>
    <name evidence="15" type="ORF">XELAEV_18039060mg</name>
</gene>
<evidence type="ECO:0000259" key="13">
    <source>
        <dbReference type="PROSITE" id="PS50227"/>
    </source>
</evidence>
<dbReference type="Pfam" id="PF00002">
    <property type="entry name" value="7tm_2"/>
    <property type="match status" value="1"/>
</dbReference>
<dbReference type="GO" id="GO:0017046">
    <property type="term" value="F:peptide hormone binding"/>
    <property type="evidence" value="ECO:0007669"/>
    <property type="project" value="TreeGrafter"/>
</dbReference>
<keyword evidence="7 12" id="KW-0472">Membrane</keyword>
<evidence type="ECO:0000256" key="10">
    <source>
        <dbReference type="ARBA" id="ARBA00023224"/>
    </source>
</evidence>
<feature type="domain" description="G-protein coupled receptors family 2 profile 1" evidence="13">
    <location>
        <begin position="107"/>
        <end position="190"/>
    </location>
</feature>
<evidence type="ECO:0008006" key="17">
    <source>
        <dbReference type="Google" id="ProtNLM"/>
    </source>
</evidence>
<dbReference type="PROSITE" id="PS00650">
    <property type="entry name" value="G_PROTEIN_RECEP_F2_2"/>
    <property type="match status" value="1"/>
</dbReference>
<dbReference type="EMBL" id="CM004480">
    <property type="protein sequence ID" value="OCT67756.1"/>
    <property type="molecule type" value="Genomic_DNA"/>
</dbReference>
<evidence type="ECO:0000313" key="15">
    <source>
        <dbReference type="EMBL" id="OCT67756.1"/>
    </source>
</evidence>
<dbReference type="SUPFAM" id="SSF81321">
    <property type="entry name" value="Family A G protein-coupled receptor-like"/>
    <property type="match status" value="1"/>
</dbReference>
<keyword evidence="4 12" id="KW-0812">Transmembrane</keyword>
<name>A0A974H809_XENLA</name>
<dbReference type="PANTHER" id="PTHR45620:SF5">
    <property type="entry name" value="GASTRIC INHIBITORY POLYPEPTIDE RECEPTOR"/>
    <property type="match status" value="1"/>
</dbReference>
<evidence type="ECO:0000256" key="4">
    <source>
        <dbReference type="ARBA" id="ARBA00022692"/>
    </source>
</evidence>
<evidence type="ECO:0000256" key="5">
    <source>
        <dbReference type="ARBA" id="ARBA00022989"/>
    </source>
</evidence>
<dbReference type="Pfam" id="PF02793">
    <property type="entry name" value="HRM"/>
    <property type="match status" value="1"/>
</dbReference>
<comment type="subcellular location">
    <subcellularLocation>
        <location evidence="1">Cell membrane</location>
        <topology evidence="1">Multi-pass membrane protein</topology>
    </subcellularLocation>
</comment>
<feature type="transmembrane region" description="Helical" evidence="12">
    <location>
        <begin position="206"/>
        <end position="226"/>
    </location>
</feature>
<dbReference type="AlphaFoldDB" id="A0A974H809"/>
<dbReference type="SMART" id="SM00008">
    <property type="entry name" value="HormR"/>
    <property type="match status" value="1"/>
</dbReference>
<keyword evidence="9" id="KW-0325">Glycoprotein</keyword>
<keyword evidence="3" id="KW-1003">Cell membrane</keyword>
<evidence type="ECO:0000256" key="2">
    <source>
        <dbReference type="ARBA" id="ARBA00005314"/>
    </source>
</evidence>
<keyword evidence="8" id="KW-0675">Receptor</keyword>
<dbReference type="PRINTS" id="PR00249">
    <property type="entry name" value="GPCRSECRETIN"/>
</dbReference>
<dbReference type="FunFam" id="1.20.1070.10:FF:000133">
    <property type="entry name" value="Glucagon receptor a"/>
    <property type="match status" value="1"/>
</dbReference>
<dbReference type="InterPro" id="IPR017983">
    <property type="entry name" value="GPCR_2_secretin-like_CS"/>
</dbReference>
<dbReference type="GO" id="GO:0007188">
    <property type="term" value="P:adenylate cyclase-modulating G protein-coupled receptor signaling pathway"/>
    <property type="evidence" value="ECO:0007669"/>
    <property type="project" value="TreeGrafter"/>
</dbReference>
<dbReference type="InterPro" id="IPR017981">
    <property type="entry name" value="GPCR_2-like_7TM"/>
</dbReference>
<dbReference type="InterPro" id="IPR036445">
    <property type="entry name" value="GPCR_2_extracell_dom_sf"/>
</dbReference>
<dbReference type="SUPFAM" id="SSF111418">
    <property type="entry name" value="Hormone receptor domain"/>
    <property type="match status" value="1"/>
</dbReference>
<evidence type="ECO:0000256" key="11">
    <source>
        <dbReference type="SAM" id="MobiDB-lite"/>
    </source>
</evidence>
<dbReference type="InterPro" id="IPR000832">
    <property type="entry name" value="GPCR_2_secretin-like"/>
</dbReference>
<dbReference type="Proteomes" id="UP000694892">
    <property type="component" value="Chromosome 8L"/>
</dbReference>
<protein>
    <recommendedName>
        <fullName evidence="17">Gastric inhibitory polypeptide receptor</fullName>
    </recommendedName>
</protein>
<evidence type="ECO:0000256" key="6">
    <source>
        <dbReference type="ARBA" id="ARBA00023040"/>
    </source>
</evidence>
<sequence>MSMKRCNKCPEIKNDVNEHGGVERYEGAECTDRVRAAQCVYIQSLVGFTISQCGFVQEIHTGDVTCDLKMWSHLAALVLLLLEECRTHTVQDTVQDTVQAWEKYQDECNERMRTEPPLTGVFCNRTFDMYACWGDVPANTTKAEPCPFYLPWHTKVKEGFVFRRCGADGQWVRDDSNRPWRDHAQCESHEPEQSQHETWILSQLRVMYSVGYGISLAALIVAVFILTQLRRLRCTRNLIHCNLFVSFILRGVSLLTRDALLPQHHNMIQGEGDPTNLRTERTLVGCRVAQSITQYCAAANYYWLLVEGLYLHNLLVVLSFSEESVLPHYMLLGWGAPVLFVVPWVVVRQIYENTECWERNDISSHWWIIRSPILLAVLINFFIFLRIIRILVLKLRANQMRRSDRKYRLAKSTLTLIPLLGIHEAMFNLIPEESARGGVRFCKLGVELLFNSLQGLLVAVLYCLCNKEVQAELRRKLHGSLSGGGVSCASRPLHPRKGRPRTAEDLMSDSSETTPPAARTSQC</sequence>